<sequence>MMDSPAPDGKERFLTAPMIAALAVSTLLLALNYLAFPEFGSFGNENSIQWLISSWNKQTDYEHGWLVVPIIVFMLYHARKKIAQAPRRMDWRGLILFIPAIMLLMLSFRVGQPRVAVGALPLILLGGAWYLAGPQTGRLCAFPLLFFWLCIPLPSFQQATVGLQIIATELGHWGATIFGVDTYLQGTNIRSTGGHWDAFNIAGGCSGMRSLMALLMLSAAWAYLSDLKFWKKCVLFLSAIPLAVIGNGVRITSIVVMAEYGNPEFASKTWHDWSGLLFFFPISLFGLAAVHSLLAGELIWKPSQRKKLVVKMNKSH</sequence>
<comment type="subcellular location">
    <subcellularLocation>
        <location evidence="1">Cell membrane</location>
        <topology evidence="1">Multi-pass membrane protein</topology>
    </subcellularLocation>
</comment>
<feature type="transmembrane region" description="Helical" evidence="8">
    <location>
        <begin position="91"/>
        <end position="108"/>
    </location>
</feature>
<evidence type="ECO:0000256" key="4">
    <source>
        <dbReference type="ARBA" id="ARBA00022692"/>
    </source>
</evidence>
<dbReference type="InterPro" id="IPR013426">
    <property type="entry name" value="EpsH-like"/>
</dbReference>
<evidence type="ECO:0000313" key="9">
    <source>
        <dbReference type="EMBL" id="PNC57899.1"/>
    </source>
</evidence>
<evidence type="ECO:0000256" key="5">
    <source>
        <dbReference type="ARBA" id="ARBA00022801"/>
    </source>
</evidence>
<feature type="transmembrane region" description="Helical" evidence="8">
    <location>
        <begin position="201"/>
        <end position="223"/>
    </location>
</feature>
<dbReference type="AlphaFoldDB" id="A0AAP8NNA0"/>
<dbReference type="NCBIfam" id="TIGR04178">
    <property type="entry name" value="exo_archaeo"/>
    <property type="match status" value="1"/>
</dbReference>
<evidence type="ECO:0000313" key="10">
    <source>
        <dbReference type="Proteomes" id="UP000235914"/>
    </source>
</evidence>
<keyword evidence="3" id="KW-0645">Protease</keyword>
<protein>
    <submittedName>
        <fullName evidence="9">Exosortase</fullName>
    </submittedName>
</protein>
<dbReference type="RefSeq" id="WP_046437069.1">
    <property type="nucleotide sequence ID" value="NZ_CP010553.1"/>
</dbReference>
<evidence type="ECO:0000256" key="3">
    <source>
        <dbReference type="ARBA" id="ARBA00022670"/>
    </source>
</evidence>
<keyword evidence="7 8" id="KW-0472">Membrane</keyword>
<feature type="transmembrane region" description="Helical" evidence="8">
    <location>
        <begin position="278"/>
        <end position="300"/>
    </location>
</feature>
<dbReference type="InterPro" id="IPR019127">
    <property type="entry name" value="Exosortase"/>
</dbReference>
<evidence type="ECO:0000256" key="6">
    <source>
        <dbReference type="ARBA" id="ARBA00022989"/>
    </source>
</evidence>
<evidence type="ECO:0000256" key="2">
    <source>
        <dbReference type="ARBA" id="ARBA00022475"/>
    </source>
</evidence>
<feature type="transmembrane region" description="Helical" evidence="8">
    <location>
        <begin position="63"/>
        <end position="79"/>
    </location>
</feature>
<name>A0AAP8NNA0_9BACT</name>
<dbReference type="EMBL" id="PJKN01000001">
    <property type="protein sequence ID" value="PNC57899.1"/>
    <property type="molecule type" value="Genomic_DNA"/>
</dbReference>
<dbReference type="Proteomes" id="UP000235914">
    <property type="component" value="Unassembled WGS sequence"/>
</dbReference>
<proteinExistence type="predicted"/>
<keyword evidence="5" id="KW-0378">Hydrolase</keyword>
<evidence type="ECO:0000256" key="7">
    <source>
        <dbReference type="ARBA" id="ARBA00023136"/>
    </source>
</evidence>
<dbReference type="GO" id="GO:0008233">
    <property type="term" value="F:peptidase activity"/>
    <property type="evidence" value="ECO:0007669"/>
    <property type="project" value="UniProtKB-KW"/>
</dbReference>
<organism evidence="9 10">
    <name type="scientific">Akkermansia muciniphila</name>
    <dbReference type="NCBI Taxonomy" id="239935"/>
    <lineage>
        <taxon>Bacteria</taxon>
        <taxon>Pseudomonadati</taxon>
        <taxon>Verrucomicrobiota</taxon>
        <taxon>Verrucomicrobiia</taxon>
        <taxon>Verrucomicrobiales</taxon>
        <taxon>Akkermansiaceae</taxon>
        <taxon>Akkermansia</taxon>
    </lineage>
</organism>
<feature type="transmembrane region" description="Helical" evidence="8">
    <location>
        <begin position="114"/>
        <end position="132"/>
    </location>
</feature>
<dbReference type="Pfam" id="PF09721">
    <property type="entry name" value="Exosortase_EpsH"/>
    <property type="match status" value="1"/>
</dbReference>
<feature type="transmembrane region" description="Helical" evidence="8">
    <location>
        <begin position="12"/>
        <end position="36"/>
    </location>
</feature>
<dbReference type="GO" id="GO:0005886">
    <property type="term" value="C:plasma membrane"/>
    <property type="evidence" value="ECO:0007669"/>
    <property type="project" value="UniProtKB-SubCell"/>
</dbReference>
<evidence type="ECO:0000256" key="8">
    <source>
        <dbReference type="SAM" id="Phobius"/>
    </source>
</evidence>
<feature type="transmembrane region" description="Helical" evidence="8">
    <location>
        <begin position="139"/>
        <end position="156"/>
    </location>
</feature>
<evidence type="ECO:0000256" key="1">
    <source>
        <dbReference type="ARBA" id="ARBA00004651"/>
    </source>
</evidence>
<accession>A0AAP8NNA0</accession>
<comment type="caution">
    <text evidence="9">The sequence shown here is derived from an EMBL/GenBank/DDBJ whole genome shotgun (WGS) entry which is preliminary data.</text>
</comment>
<feature type="transmembrane region" description="Helical" evidence="8">
    <location>
        <begin position="235"/>
        <end position="258"/>
    </location>
</feature>
<gene>
    <name evidence="9" type="ORF">CXU09_02230</name>
</gene>
<reference evidence="9 10" key="1">
    <citation type="journal article" date="2017" name="BMC Genomics">
        <title>Genome sequencing of 39 Akkermansia muciniphila isolates reveals its population structure, genomic and functional diverisity, and global distribution in mammalian gut microbiotas.</title>
        <authorList>
            <person name="Guo X."/>
            <person name="Li S."/>
            <person name="Zhang J."/>
            <person name="Wu F."/>
            <person name="Li X."/>
            <person name="Wu D."/>
            <person name="Zhang M."/>
            <person name="Ou Z."/>
            <person name="Jie Z."/>
            <person name="Yan Q."/>
            <person name="Li P."/>
            <person name="Yi J."/>
            <person name="Peng Y."/>
        </authorList>
    </citation>
    <scope>NUCLEOTIDE SEQUENCE [LARGE SCALE GENOMIC DNA]</scope>
    <source>
        <strain evidence="9 10">GP43</strain>
    </source>
</reference>
<keyword evidence="4 8" id="KW-0812">Transmembrane</keyword>
<dbReference type="NCBIfam" id="TIGR02602">
    <property type="entry name" value="8TM_EpsH"/>
    <property type="match status" value="1"/>
</dbReference>
<dbReference type="InterPro" id="IPR026392">
    <property type="entry name" value="Exo/Archaeosortase_dom"/>
</dbReference>
<keyword evidence="6 8" id="KW-1133">Transmembrane helix</keyword>
<dbReference type="GO" id="GO:0006508">
    <property type="term" value="P:proteolysis"/>
    <property type="evidence" value="ECO:0007669"/>
    <property type="project" value="UniProtKB-KW"/>
</dbReference>
<keyword evidence="2" id="KW-1003">Cell membrane</keyword>